<name>A0A1Y2FK58_PROLT</name>
<dbReference type="Pfam" id="PF07470">
    <property type="entry name" value="Glyco_hydro_88"/>
    <property type="match status" value="1"/>
</dbReference>
<accession>A0A1Y2FK58</accession>
<organism evidence="2 3">
    <name type="scientific">Protomyces lactucae-debilis</name>
    <dbReference type="NCBI Taxonomy" id="2754530"/>
    <lineage>
        <taxon>Eukaryota</taxon>
        <taxon>Fungi</taxon>
        <taxon>Dikarya</taxon>
        <taxon>Ascomycota</taxon>
        <taxon>Taphrinomycotina</taxon>
        <taxon>Taphrinomycetes</taxon>
        <taxon>Taphrinales</taxon>
        <taxon>Protomycetaceae</taxon>
        <taxon>Protomyces</taxon>
    </lineage>
</organism>
<dbReference type="InterPro" id="IPR012341">
    <property type="entry name" value="6hp_glycosidase-like_sf"/>
</dbReference>
<dbReference type="InterPro" id="IPR010905">
    <property type="entry name" value="Glyco_hydro_88"/>
</dbReference>
<keyword evidence="1 2" id="KW-0378">Hydrolase</keyword>
<dbReference type="SUPFAM" id="SSF48208">
    <property type="entry name" value="Six-hairpin glycosidases"/>
    <property type="match status" value="1"/>
</dbReference>
<dbReference type="GO" id="GO:0016787">
    <property type="term" value="F:hydrolase activity"/>
    <property type="evidence" value="ECO:0007669"/>
    <property type="project" value="UniProtKB-KW"/>
</dbReference>
<reference evidence="2 3" key="1">
    <citation type="submission" date="2016-07" db="EMBL/GenBank/DDBJ databases">
        <title>Pervasive Adenine N6-methylation of Active Genes in Fungi.</title>
        <authorList>
            <consortium name="DOE Joint Genome Institute"/>
            <person name="Mondo S.J."/>
            <person name="Dannebaum R.O."/>
            <person name="Kuo R.C."/>
            <person name="Labutti K."/>
            <person name="Haridas S."/>
            <person name="Kuo A."/>
            <person name="Salamov A."/>
            <person name="Ahrendt S.R."/>
            <person name="Lipzen A."/>
            <person name="Sullivan W."/>
            <person name="Andreopoulos W.B."/>
            <person name="Clum A."/>
            <person name="Lindquist E."/>
            <person name="Daum C."/>
            <person name="Ramamoorthy G.K."/>
            <person name="Gryganskyi A."/>
            <person name="Culley D."/>
            <person name="Magnuson J.K."/>
            <person name="James T.Y."/>
            <person name="O'Malley M.A."/>
            <person name="Stajich J.E."/>
            <person name="Spatafora J.W."/>
            <person name="Visel A."/>
            <person name="Grigoriev I.V."/>
        </authorList>
    </citation>
    <scope>NUCLEOTIDE SEQUENCE [LARGE SCALE GENOMIC DNA]</scope>
    <source>
        <strain evidence="2 3">12-1054</strain>
    </source>
</reference>
<evidence type="ECO:0000313" key="3">
    <source>
        <dbReference type="Proteomes" id="UP000193685"/>
    </source>
</evidence>
<dbReference type="EMBL" id="MCFI01000006">
    <property type="protein sequence ID" value="ORY84363.1"/>
    <property type="molecule type" value="Genomic_DNA"/>
</dbReference>
<proteinExistence type="predicted"/>
<evidence type="ECO:0000313" key="2">
    <source>
        <dbReference type="EMBL" id="ORY84363.1"/>
    </source>
</evidence>
<gene>
    <name evidence="2" type="ORF">BCR37DRAFT_391947</name>
</gene>
<dbReference type="OrthoDB" id="2305845at2759"/>
<dbReference type="Gene3D" id="1.50.10.10">
    <property type="match status" value="1"/>
</dbReference>
<sequence length="364" mass="40324">MPPHQHDALITRLKTILLAMQRASWEQALAAQALYEWRPDEELPSIVGLAYDMIARSDSLGRLGVLLNETDQSSLDFCAIGECLVFLHHQTRDTIWLSAARSLVGYIRRTAGRSFEGLLVHRAGELWVDALYMLPPALIATGSSWNQDSLIFEGFQQLNGYEKYLRDQATGLWSQSWNIESHAIARREHLSTGNGWAMAGCVRVLSLLPKEGWQEEAEQLAGKTLQTLRSVLAHQRPDGLFHFVLEDETSFVECTSAAMYAYSIYTLQLLGLLSAQAIEVKAADRMTTALIALVDQDGHLRGCVLARKDGHEGNMQGRGTSAEGQAFLIMALAAAGHLQGGGRHIHWTHLQAGSQENVSMYEEV</sequence>
<comment type="caution">
    <text evidence="2">The sequence shown here is derived from an EMBL/GenBank/DDBJ whole genome shotgun (WGS) entry which is preliminary data.</text>
</comment>
<dbReference type="GO" id="GO:0005975">
    <property type="term" value="P:carbohydrate metabolic process"/>
    <property type="evidence" value="ECO:0007669"/>
    <property type="project" value="InterPro"/>
</dbReference>
<dbReference type="Proteomes" id="UP000193685">
    <property type="component" value="Unassembled WGS sequence"/>
</dbReference>
<evidence type="ECO:0000256" key="1">
    <source>
        <dbReference type="ARBA" id="ARBA00022801"/>
    </source>
</evidence>
<dbReference type="AlphaFoldDB" id="A0A1Y2FK58"/>
<dbReference type="PANTHER" id="PTHR41814:SF1">
    <property type="entry name" value="CELLULASE"/>
    <property type="match status" value="1"/>
</dbReference>
<dbReference type="RefSeq" id="XP_040726381.1">
    <property type="nucleotide sequence ID" value="XM_040871082.1"/>
</dbReference>
<dbReference type="GeneID" id="63787681"/>
<dbReference type="InterPro" id="IPR008928">
    <property type="entry name" value="6-hairpin_glycosidase_sf"/>
</dbReference>
<protein>
    <submittedName>
        <fullName evidence="2">Glycosyl hydrolase</fullName>
    </submittedName>
</protein>
<keyword evidence="3" id="KW-1185">Reference proteome</keyword>
<dbReference type="PANTHER" id="PTHR41814">
    <property type="entry name" value="EXPRESSED PROTEIN"/>
    <property type="match status" value="1"/>
</dbReference>
<dbReference type="STRING" id="56484.A0A1Y2FK58"/>